<keyword evidence="5" id="KW-1185">Reference proteome</keyword>
<dbReference type="InterPro" id="IPR006158">
    <property type="entry name" value="Cobalamin-bd"/>
</dbReference>
<feature type="domain" description="B12-binding" evidence="3">
    <location>
        <begin position="175"/>
        <end position="299"/>
    </location>
</feature>
<dbReference type="GO" id="GO:0031419">
    <property type="term" value="F:cobalamin binding"/>
    <property type="evidence" value="ECO:0007669"/>
    <property type="project" value="InterPro"/>
</dbReference>
<dbReference type="GO" id="GO:0046872">
    <property type="term" value="F:metal ion binding"/>
    <property type="evidence" value="ECO:0007669"/>
    <property type="project" value="InterPro"/>
</dbReference>
<reference evidence="4 5" key="2">
    <citation type="submission" date="2016-08" db="EMBL/GenBank/DDBJ databases">
        <title>Orenia metallireducens sp. nov. strain Z6, a Novel Metal-reducing Firmicute from the Deep Subsurface.</title>
        <authorList>
            <person name="Maxim B.I."/>
            <person name="Kenneth K."/>
            <person name="Flynn T.M."/>
            <person name="Oloughlin E.J."/>
            <person name="Locke R.A."/>
            <person name="Weber J.R."/>
            <person name="Egan S.M."/>
            <person name="Mackie R.I."/>
            <person name="Cann I.K."/>
        </authorList>
    </citation>
    <scope>NUCLEOTIDE SEQUENCE [LARGE SCALE GENOMIC DNA]</scope>
    <source>
        <strain evidence="4 5">Z6</strain>
    </source>
</reference>
<dbReference type="Proteomes" id="UP000093514">
    <property type="component" value="Unassembled WGS sequence"/>
</dbReference>
<dbReference type="AlphaFoldDB" id="A0A1C0A7M9"/>
<dbReference type="PANTHER" id="PTHR46558:SF14">
    <property type="entry name" value="HTH-TYPE TRANSCRIPTIONAL REGULATOR ANSR"/>
    <property type="match status" value="1"/>
</dbReference>
<evidence type="ECO:0000256" key="1">
    <source>
        <dbReference type="ARBA" id="ARBA00023125"/>
    </source>
</evidence>
<dbReference type="InterPro" id="IPR003759">
    <property type="entry name" value="Cbl-bd_cap"/>
</dbReference>
<dbReference type="Gene3D" id="1.10.260.40">
    <property type="entry name" value="lambda repressor-like DNA-binding domains"/>
    <property type="match status" value="1"/>
</dbReference>
<dbReference type="InterPro" id="IPR036724">
    <property type="entry name" value="Cobalamin-bd_sf"/>
</dbReference>
<dbReference type="RefSeq" id="WP_068717843.1">
    <property type="nucleotide sequence ID" value="NZ_LWDV01000009.1"/>
</dbReference>
<dbReference type="InterPro" id="IPR001387">
    <property type="entry name" value="Cro/C1-type_HTH"/>
</dbReference>
<organism evidence="4 5">
    <name type="scientific">Orenia metallireducens</name>
    <dbReference type="NCBI Taxonomy" id="1413210"/>
    <lineage>
        <taxon>Bacteria</taxon>
        <taxon>Bacillati</taxon>
        <taxon>Bacillota</taxon>
        <taxon>Clostridia</taxon>
        <taxon>Halanaerobiales</taxon>
        <taxon>Halobacteroidaceae</taxon>
        <taxon>Orenia</taxon>
    </lineage>
</organism>
<protein>
    <recommendedName>
        <fullName evidence="6">Methanogenic corrinoid protein MtbC1</fullName>
    </recommendedName>
</protein>
<dbReference type="Pfam" id="PF02607">
    <property type="entry name" value="B12-binding_2"/>
    <property type="match status" value="1"/>
</dbReference>
<dbReference type="GO" id="GO:0003677">
    <property type="term" value="F:DNA binding"/>
    <property type="evidence" value="ECO:0007669"/>
    <property type="project" value="UniProtKB-KW"/>
</dbReference>
<dbReference type="InterPro" id="IPR010982">
    <property type="entry name" value="Lambda_DNA-bd_dom_sf"/>
</dbReference>
<dbReference type="InterPro" id="IPR036594">
    <property type="entry name" value="Meth_synthase_dom"/>
</dbReference>
<evidence type="ECO:0008006" key="6">
    <source>
        <dbReference type="Google" id="ProtNLM"/>
    </source>
</evidence>
<dbReference type="CDD" id="cd00093">
    <property type="entry name" value="HTH_XRE"/>
    <property type="match status" value="1"/>
</dbReference>
<accession>A0A1C0A7M9</accession>
<dbReference type="PANTHER" id="PTHR46558">
    <property type="entry name" value="TRACRIPTIONAL REGULATORY PROTEIN-RELATED-RELATED"/>
    <property type="match status" value="1"/>
</dbReference>
<dbReference type="SUPFAM" id="SSF52242">
    <property type="entry name" value="Cobalamin (vitamin B12)-binding domain"/>
    <property type="match status" value="1"/>
</dbReference>
<dbReference type="EMBL" id="LWDV01000009">
    <property type="protein sequence ID" value="OCL26230.1"/>
    <property type="molecule type" value="Genomic_DNA"/>
</dbReference>
<reference evidence="5" key="1">
    <citation type="submission" date="2016-07" db="EMBL/GenBank/DDBJ databases">
        <authorList>
            <person name="Florea S."/>
            <person name="Webb J.S."/>
            <person name="Jaromczyk J."/>
            <person name="Schardl C.L."/>
        </authorList>
    </citation>
    <scope>NUCLEOTIDE SEQUENCE [LARGE SCALE GENOMIC DNA]</scope>
    <source>
        <strain evidence="5">Z6</strain>
    </source>
</reference>
<feature type="domain" description="HTH cro/C1-type" evidence="2">
    <location>
        <begin position="8"/>
        <end position="62"/>
    </location>
</feature>
<gene>
    <name evidence="4" type="ORF">U472_09465</name>
</gene>
<evidence type="ECO:0000313" key="4">
    <source>
        <dbReference type="EMBL" id="OCL26230.1"/>
    </source>
</evidence>
<evidence type="ECO:0000259" key="2">
    <source>
        <dbReference type="PROSITE" id="PS50943"/>
    </source>
</evidence>
<proteinExistence type="predicted"/>
<keyword evidence="1" id="KW-0238">DNA-binding</keyword>
<name>A0A1C0A7M9_9FIRM</name>
<dbReference type="SMART" id="SM00530">
    <property type="entry name" value="HTH_XRE"/>
    <property type="match status" value="1"/>
</dbReference>
<comment type="caution">
    <text evidence="4">The sequence shown here is derived from an EMBL/GenBank/DDBJ whole genome shotgun (WGS) entry which is preliminary data.</text>
</comment>
<dbReference type="SUPFAM" id="SSF47413">
    <property type="entry name" value="lambda repressor-like DNA-binding domains"/>
    <property type="match status" value="1"/>
</dbReference>
<evidence type="ECO:0000313" key="5">
    <source>
        <dbReference type="Proteomes" id="UP000093514"/>
    </source>
</evidence>
<dbReference type="Pfam" id="PF02310">
    <property type="entry name" value="B12-binding"/>
    <property type="match status" value="1"/>
</dbReference>
<evidence type="ECO:0000259" key="3">
    <source>
        <dbReference type="PROSITE" id="PS51332"/>
    </source>
</evidence>
<sequence length="299" mass="34072">MSDFASKLKKLRKKRGLRQIDLAQELGLSQTTIANYEQNNRFPKQEILNQIAGYFNVSLDYLLGRTKMKEISSDIDSTIDIENKEDTFIKLRKNYFNLLLKGKKREASQLILGVIKQGITIKEIYLHVFEPALYEVGKLWERNKISVAHEHYFTHATLSIIDQLYPYIENNQKKDYSIVAVTSIGESHYLGLRMVADFFEMEGWNSYYLGINTPTDSIIKYIEEKKADILIISATLPFNVNGVTNLIKAVSSAKEIKTIVGGQAFMYDKNSWKKTGADAYATNAQSAVEIAKDLVNDKT</sequence>
<dbReference type="PROSITE" id="PS51332">
    <property type="entry name" value="B12_BINDING"/>
    <property type="match status" value="1"/>
</dbReference>
<dbReference type="PROSITE" id="PS50943">
    <property type="entry name" value="HTH_CROC1"/>
    <property type="match status" value="1"/>
</dbReference>
<dbReference type="Gene3D" id="3.40.50.280">
    <property type="entry name" value="Cobalamin-binding domain"/>
    <property type="match status" value="1"/>
</dbReference>
<dbReference type="Gene3D" id="1.10.1240.10">
    <property type="entry name" value="Methionine synthase domain"/>
    <property type="match status" value="1"/>
</dbReference>
<dbReference type="Pfam" id="PF01381">
    <property type="entry name" value="HTH_3"/>
    <property type="match status" value="1"/>
</dbReference>